<dbReference type="GO" id="GO:0005975">
    <property type="term" value="P:carbohydrate metabolic process"/>
    <property type="evidence" value="ECO:0007669"/>
    <property type="project" value="UniProtKB-UniRule"/>
</dbReference>
<feature type="region of interest" description="Disordered" evidence="18">
    <location>
        <begin position="53"/>
        <end position="83"/>
    </location>
</feature>
<dbReference type="EC" id="3.2.1.18" evidence="17"/>
<evidence type="ECO:0000256" key="17">
    <source>
        <dbReference type="RuleBase" id="RU361252"/>
    </source>
</evidence>
<evidence type="ECO:0000256" key="6">
    <source>
        <dbReference type="ARBA" id="ARBA00022723"/>
    </source>
</evidence>
<evidence type="ECO:0000256" key="16">
    <source>
        <dbReference type="ARBA" id="ARBA00023295"/>
    </source>
</evidence>
<keyword evidence="11" id="KW-0735">Signal-anchor</keyword>
<evidence type="ECO:0000256" key="5">
    <source>
        <dbReference type="ARBA" id="ARBA00022692"/>
    </source>
</evidence>
<dbReference type="GO" id="GO:0004308">
    <property type="term" value="F:exo-alpha-sialidase activity"/>
    <property type="evidence" value="ECO:0007669"/>
    <property type="project" value="UniProtKB-UniRule"/>
</dbReference>
<evidence type="ECO:0000256" key="12">
    <source>
        <dbReference type="ARBA" id="ARBA00022989"/>
    </source>
</evidence>
<feature type="transmembrane region" description="Helical" evidence="19">
    <location>
        <begin position="7"/>
        <end position="30"/>
    </location>
</feature>
<evidence type="ECO:0000256" key="1">
    <source>
        <dbReference type="ARBA" id="ARBA00001913"/>
    </source>
</evidence>
<evidence type="ECO:0000256" key="4">
    <source>
        <dbReference type="ARBA" id="ARBA00022511"/>
    </source>
</evidence>
<keyword evidence="8 17" id="KW-0106">Calcium</keyword>
<evidence type="ECO:0000256" key="2">
    <source>
        <dbReference type="ARBA" id="ARBA00004597"/>
    </source>
</evidence>
<evidence type="ECO:0000256" key="19">
    <source>
        <dbReference type="SAM" id="Phobius"/>
    </source>
</evidence>
<keyword evidence="4 17" id="KW-1032">Host cell membrane</keyword>
<comment type="cofactor">
    <cofactor evidence="1 17">
        <name>Ca(2+)</name>
        <dbReference type="ChEBI" id="CHEBI:29108"/>
    </cofactor>
</comment>
<keyword evidence="13 19" id="KW-0472">Membrane</keyword>
<dbReference type="GO" id="GO:0046872">
    <property type="term" value="F:metal ion binding"/>
    <property type="evidence" value="ECO:0007669"/>
    <property type="project" value="UniProtKB-KW"/>
</dbReference>
<evidence type="ECO:0000256" key="3">
    <source>
        <dbReference type="ARBA" id="ARBA00011881"/>
    </source>
</evidence>
<keyword evidence="7 17" id="KW-0378">Hydrolase</keyword>
<proteinExistence type="inferred from homology"/>
<reference evidence="20" key="1">
    <citation type="journal article" date="2017" name="Virus Res.">
        <title>Molecular characterization of a novel orthomyxovirus from rainbow and steelhead trout (Oncorhynchus mykiss).</title>
        <authorList>
            <person name="Batts W.N."/>
            <person name="LaPatra S.E."/>
            <person name="Katona R."/>
            <person name="Leis E."/>
            <person name="Ng T.F."/>
            <person name="Brieuc M.S."/>
            <person name="Breyta R.B."/>
            <person name="Purcell M.K."/>
            <person name="Conway C.M."/>
            <person name="Waltzek T.B."/>
            <person name="Delwart E."/>
            <person name="Winton J.R."/>
        </authorList>
    </citation>
    <scope>NUCLEOTIDE SEQUENCE</scope>
    <source>
        <strain evidence="20">Steelhead/Wisconsin/2014</strain>
    </source>
</reference>
<protein>
    <recommendedName>
        <fullName evidence="17">Neuraminidase</fullName>
        <ecNumber evidence="17">3.2.1.18</ecNumber>
    </recommendedName>
</protein>
<accession>A0A1Q1MME1</accession>
<dbReference type="InterPro" id="IPR036278">
    <property type="entry name" value="Sialidase_sf"/>
</dbReference>
<sequence length="480" mass="53679">MGRVEKWTFGFSVATLIAMVGITIIQWSYFEQIRSERLVTNLSCPETVNPPTITTGFNFTTEKPTTTEATTKKTTTEAPTTTTTAATTTKEVIPFAVADNYWDHTKKAGKGCPGTFWYPHYRSRVHNQEINWRIFGRIPNFIYNSGEMRFFMSVQDLVVGDNSEKGFQDDRTLGKHVCEYKQKFQTAKGDLDCWEQGWSYSISTGSDGKTLWMVVIGGFDSVTRLTVLKDKKIMSTIYSDETGIFRTNEDKFGCKNGYCTFWTVSGSSTTKQSWWQFEETSGIPRIIMTKRNPRVVEECAMTVEPEGNYLYYCRDNGDKDERYYMRVNVSRGSATMMNEGYHCTTAPGDTPRRATGTALDCQEAGTSTGGGIKGNIIATEDKYYIARSGLTGSRNGAQAVEYGEISDTETTTPVIGRDHMLSTTTAYMQMFTIPGEQGCARLCMGIEQPSEMFNYTSSDLTVLCRGSKTGSGYTLLTTTM</sequence>
<keyword evidence="14" id="KW-1015">Disulfide bond</keyword>
<dbReference type="GO" id="GO:0055036">
    <property type="term" value="C:virion membrane"/>
    <property type="evidence" value="ECO:0007669"/>
    <property type="project" value="UniProtKB-SubCell"/>
</dbReference>
<comment type="subunit">
    <text evidence="3 17">Homotetramer.</text>
</comment>
<dbReference type="Proteomes" id="UP001246279">
    <property type="component" value="Genome"/>
</dbReference>
<dbReference type="Pfam" id="PF00064">
    <property type="entry name" value="Neur"/>
    <property type="match status" value="1"/>
</dbReference>
<comment type="similarity">
    <text evidence="17">Belongs to the glycosyl hydrolase 34 family.</text>
</comment>
<dbReference type="GO" id="GO:0016020">
    <property type="term" value="C:membrane"/>
    <property type="evidence" value="ECO:0007669"/>
    <property type="project" value="InterPro"/>
</dbReference>
<evidence type="ECO:0000256" key="7">
    <source>
        <dbReference type="ARBA" id="ARBA00022801"/>
    </source>
</evidence>
<name>A0A1Q1MME1_9ORTO</name>
<comment type="subcellular location">
    <subcellularLocation>
        <location evidence="2">Host membrane</location>
        <topology evidence="2">Single-pass type II membrane protein</topology>
    </subcellularLocation>
    <subcellularLocation>
        <location evidence="17">Virion membrane</location>
    </subcellularLocation>
    <subcellularLocation>
        <location evidence="17">Host apical cell membrane</location>
        <topology evidence="17">Single-pass type II membrane protein</topology>
    </subcellularLocation>
</comment>
<evidence type="ECO:0000256" key="13">
    <source>
        <dbReference type="ARBA" id="ARBA00023136"/>
    </source>
</evidence>
<evidence type="ECO:0000256" key="10">
    <source>
        <dbReference type="ARBA" id="ARBA00022870"/>
    </source>
</evidence>
<organism evidence="20 21">
    <name type="scientific">Steelhead trout orthomyxovirus-1</name>
    <dbReference type="NCBI Taxonomy" id="1954186"/>
    <lineage>
        <taxon>Viruses</taxon>
        <taxon>Riboviria</taxon>
        <taxon>Orthornavirae</taxon>
        <taxon>Negarnaviricota</taxon>
        <taxon>Polyploviricotina</taxon>
        <taxon>Insthoviricetes</taxon>
        <taxon>Articulavirales</taxon>
        <taxon>Orthomyxoviridae</taxon>
        <taxon>Mykissvirus</taxon>
        <taxon>Mykissvirus tructae</taxon>
    </lineage>
</organism>
<dbReference type="Gene3D" id="2.120.10.10">
    <property type="match status" value="1"/>
</dbReference>
<evidence type="ECO:0000256" key="14">
    <source>
        <dbReference type="ARBA" id="ARBA00023157"/>
    </source>
</evidence>
<dbReference type="SUPFAM" id="SSF50939">
    <property type="entry name" value="Sialidases"/>
    <property type="match status" value="1"/>
</dbReference>
<comment type="catalytic activity">
    <reaction evidence="17">
        <text>Hydrolysis of alpha-(2-&gt;3)-, alpha-(2-&gt;6)-, alpha-(2-&gt;8)- glycosidic linkages of terminal sialic acid residues in oligosaccharides, glycoproteins, glycolipids, colominic acid and synthetic substrates.</text>
        <dbReference type="EC" id="3.2.1.18"/>
    </reaction>
</comment>
<comment type="PTM">
    <text evidence="17">N-glycosylated.</text>
</comment>
<dbReference type="GO" id="GO:0020002">
    <property type="term" value="C:host cell plasma membrane"/>
    <property type="evidence" value="ECO:0007669"/>
    <property type="project" value="UniProtKB-SubCell"/>
</dbReference>
<comment type="function">
    <text evidence="17">Catalyzes the removal of terminal sialic acid residues from viral and cellular glycoconjugates.</text>
</comment>
<keyword evidence="10 17" id="KW-1043">Host membrane</keyword>
<keyword evidence="16 17" id="KW-0326">Glycosidase</keyword>
<keyword evidence="12 19" id="KW-1133">Transmembrane helix</keyword>
<dbReference type="EMBL" id="KX882073">
    <property type="protein sequence ID" value="AQM37687.1"/>
    <property type="molecule type" value="Viral_cRNA"/>
</dbReference>
<keyword evidence="15 17" id="KW-0325">Glycoprotein</keyword>
<dbReference type="InterPro" id="IPR001860">
    <property type="entry name" value="Glyco_hydro_34"/>
</dbReference>
<evidence type="ECO:0000256" key="18">
    <source>
        <dbReference type="SAM" id="MobiDB-lite"/>
    </source>
</evidence>
<keyword evidence="5 19" id="KW-0812">Transmembrane</keyword>
<evidence type="ECO:0000313" key="21">
    <source>
        <dbReference type="Proteomes" id="UP001246279"/>
    </source>
</evidence>
<feature type="compositionally biased region" description="Low complexity" evidence="18">
    <location>
        <begin position="60"/>
        <end position="69"/>
    </location>
</feature>
<evidence type="ECO:0000256" key="15">
    <source>
        <dbReference type="ARBA" id="ARBA00023180"/>
    </source>
</evidence>
<evidence type="ECO:0000256" key="9">
    <source>
        <dbReference type="ARBA" id="ARBA00022844"/>
    </source>
</evidence>
<keyword evidence="6 17" id="KW-0479">Metal-binding</keyword>
<evidence type="ECO:0000313" key="20">
    <source>
        <dbReference type="EMBL" id="AQM37687.1"/>
    </source>
</evidence>
<keyword evidence="9 17" id="KW-0946">Virion</keyword>
<evidence type="ECO:0000256" key="11">
    <source>
        <dbReference type="ARBA" id="ARBA00022968"/>
    </source>
</evidence>
<evidence type="ECO:0000256" key="8">
    <source>
        <dbReference type="ARBA" id="ARBA00022837"/>
    </source>
</evidence>
<gene>
    <name evidence="17 20" type="primary">NA</name>
</gene>